<keyword evidence="3 7" id="KW-0645">Protease</keyword>
<reference evidence="8 9" key="1">
    <citation type="journal article" date="2011" name="Genome Res.">
        <title>Phylogeny-wide analysis of social amoeba genomes highlights ancient origins for complex intercellular communication.</title>
        <authorList>
            <person name="Heidel A.J."/>
            <person name="Lawal H.M."/>
            <person name="Felder M."/>
            <person name="Schilde C."/>
            <person name="Helps N.R."/>
            <person name="Tunggal B."/>
            <person name="Rivero F."/>
            <person name="John U."/>
            <person name="Schleicher M."/>
            <person name="Eichinger L."/>
            <person name="Platzer M."/>
            <person name="Noegel A.A."/>
            <person name="Schaap P."/>
            <person name="Gloeckner G."/>
        </authorList>
    </citation>
    <scope>NUCLEOTIDE SEQUENCE [LARGE SCALE GENOMIC DNA]</scope>
    <source>
        <strain evidence="9">ATCC 26659 / Pp 5 / PN500</strain>
    </source>
</reference>
<dbReference type="InterPro" id="IPR001563">
    <property type="entry name" value="Peptidase_S10"/>
</dbReference>
<evidence type="ECO:0000256" key="4">
    <source>
        <dbReference type="ARBA" id="ARBA00022729"/>
    </source>
</evidence>
<dbReference type="STRING" id="670386.D3BB25"/>
<dbReference type="OMA" id="WYYNYLQ"/>
<evidence type="ECO:0000313" key="9">
    <source>
        <dbReference type="Proteomes" id="UP000001396"/>
    </source>
</evidence>
<evidence type="ECO:0000256" key="6">
    <source>
        <dbReference type="ARBA" id="ARBA00023180"/>
    </source>
</evidence>
<keyword evidence="9" id="KW-1185">Reference proteome</keyword>
<dbReference type="PANTHER" id="PTHR11802">
    <property type="entry name" value="SERINE PROTEASE FAMILY S10 SERINE CARBOXYPEPTIDASE"/>
    <property type="match status" value="1"/>
</dbReference>
<dbReference type="InterPro" id="IPR029058">
    <property type="entry name" value="AB_hydrolase_fold"/>
</dbReference>
<keyword evidence="5 7" id="KW-0378">Hydrolase</keyword>
<name>D3BB25_HETP5</name>
<dbReference type="PRINTS" id="PR00724">
    <property type="entry name" value="CRBOXYPTASEC"/>
</dbReference>
<evidence type="ECO:0000256" key="3">
    <source>
        <dbReference type="ARBA" id="ARBA00022670"/>
    </source>
</evidence>
<evidence type="ECO:0000256" key="1">
    <source>
        <dbReference type="ARBA" id="ARBA00009431"/>
    </source>
</evidence>
<organism evidence="8 9">
    <name type="scientific">Heterostelium pallidum (strain ATCC 26659 / Pp 5 / PN500)</name>
    <name type="common">Cellular slime mold</name>
    <name type="synonym">Polysphondylium pallidum</name>
    <dbReference type="NCBI Taxonomy" id="670386"/>
    <lineage>
        <taxon>Eukaryota</taxon>
        <taxon>Amoebozoa</taxon>
        <taxon>Evosea</taxon>
        <taxon>Eumycetozoa</taxon>
        <taxon>Dictyostelia</taxon>
        <taxon>Acytosteliales</taxon>
        <taxon>Acytosteliaceae</taxon>
        <taxon>Heterostelium</taxon>
    </lineage>
</organism>
<protein>
    <recommendedName>
        <fullName evidence="7">Carboxypeptidase</fullName>
        <ecNumber evidence="7">3.4.16.-</ecNumber>
    </recommendedName>
</protein>
<dbReference type="FunCoup" id="D3BB25">
    <property type="interactions" value="1"/>
</dbReference>
<evidence type="ECO:0000256" key="7">
    <source>
        <dbReference type="RuleBase" id="RU361156"/>
    </source>
</evidence>
<keyword evidence="2 7" id="KW-0121">Carboxypeptidase</keyword>
<feature type="chain" id="PRO_5006523405" description="Carboxypeptidase" evidence="7">
    <location>
        <begin position="23"/>
        <end position="505"/>
    </location>
</feature>
<dbReference type="SUPFAM" id="SSF53474">
    <property type="entry name" value="alpha/beta-Hydrolases"/>
    <property type="match status" value="1"/>
</dbReference>
<comment type="caution">
    <text evidence="8">The sequence shown here is derived from an EMBL/GenBank/DDBJ whole genome shotgun (WGS) entry which is preliminary data.</text>
</comment>
<dbReference type="Pfam" id="PF00450">
    <property type="entry name" value="Peptidase_S10"/>
    <property type="match status" value="1"/>
</dbReference>
<dbReference type="Gene3D" id="3.40.50.1820">
    <property type="entry name" value="alpha/beta hydrolase"/>
    <property type="match status" value="1"/>
</dbReference>
<feature type="signal peptide" evidence="7">
    <location>
        <begin position="1"/>
        <end position="22"/>
    </location>
</feature>
<evidence type="ECO:0000256" key="5">
    <source>
        <dbReference type="ARBA" id="ARBA00022801"/>
    </source>
</evidence>
<comment type="similarity">
    <text evidence="1 7">Belongs to the peptidase S10 family.</text>
</comment>
<accession>D3BB25</accession>
<dbReference type="EC" id="3.4.16.-" evidence="7"/>
<dbReference type="GeneID" id="31361241"/>
<evidence type="ECO:0000256" key="2">
    <source>
        <dbReference type="ARBA" id="ARBA00022645"/>
    </source>
</evidence>
<dbReference type="FunFam" id="3.40.50.1820:FF:000096">
    <property type="entry name" value="Carboxypeptidase vitellogenic-like"/>
    <property type="match status" value="1"/>
</dbReference>
<dbReference type="InterPro" id="IPR018202">
    <property type="entry name" value="Ser_caboxypep_ser_AS"/>
</dbReference>
<dbReference type="PROSITE" id="PS00131">
    <property type="entry name" value="CARBOXYPEPT_SER_SER"/>
    <property type="match status" value="1"/>
</dbReference>
<dbReference type="GO" id="GO:0004185">
    <property type="term" value="F:serine-type carboxypeptidase activity"/>
    <property type="evidence" value="ECO:0007669"/>
    <property type="project" value="UniProtKB-UniRule"/>
</dbReference>
<dbReference type="RefSeq" id="XP_020433879.1">
    <property type="nucleotide sequence ID" value="XM_020576630.1"/>
</dbReference>
<dbReference type="AlphaFoldDB" id="D3BB25"/>
<evidence type="ECO:0000313" key="8">
    <source>
        <dbReference type="EMBL" id="EFA81762.1"/>
    </source>
</evidence>
<keyword evidence="6" id="KW-0325">Glycoprotein</keyword>
<dbReference type="PANTHER" id="PTHR11802:SF472">
    <property type="entry name" value="SERINE CARBOXYPEPTIDASE CPVL-RELATED"/>
    <property type="match status" value="1"/>
</dbReference>
<dbReference type="InParanoid" id="D3BB25"/>
<dbReference type="Proteomes" id="UP000001396">
    <property type="component" value="Unassembled WGS sequence"/>
</dbReference>
<gene>
    <name evidence="8" type="ORF">PPL_05757</name>
</gene>
<dbReference type="MEROPS" id="S10.003"/>
<proteinExistence type="inferred from homology"/>
<sequence>MYRSNLFILSVFLVVSVSLINASSNGDVKVSPFFKKHNGFAKIPEGVFLETMEDAGEAVYLNEYLDNPEVGRRKSCVDINKLVDGTPFGDCSMLDNPNDPLTQVTPFTYSGFFQVNETYDQNLFYWFFESQDGNKDAPVVLWLQGGPGGSSLFGLFVENGPYAILENLTMVPRNVTWNEHFSMLYVDNPVGTGFSYTNSMAGYSSNQDQIAANLHSLLVQFFGVFPQYANNDFYVAGESYAGKYVPALGYYIIQQNKLNPSNFINLAGIAVGDGLCDPVTQVTQYANLAFYMGLADLGQQNTMSIYQDKIIQAILSEQWMEANDLFTDLINGPPDYFQNITGEPDYYDIRKTVEPTYGGNFEAFVNSSMVRNLLHVGNNYFQDNNNVYLALQADIPKSIKPLIPTIIENVKVLFYNGQFDFIVGASLTETFMRTIPWEGIPPFVGAERTIWKIPSDQVNVAGYVRQYLSLTQVVVRGAGHILPYDQPERAYDMITRFVNNVPFTN</sequence>
<keyword evidence="4 7" id="KW-0732">Signal</keyword>
<dbReference type="EMBL" id="ADBJ01000025">
    <property type="protein sequence ID" value="EFA81762.1"/>
    <property type="molecule type" value="Genomic_DNA"/>
</dbReference>
<dbReference type="GO" id="GO:0006508">
    <property type="term" value="P:proteolysis"/>
    <property type="evidence" value="ECO:0007669"/>
    <property type="project" value="UniProtKB-KW"/>
</dbReference>